<dbReference type="GO" id="GO:0042276">
    <property type="term" value="P:error-prone translesion synthesis"/>
    <property type="evidence" value="ECO:0007669"/>
    <property type="project" value="TreeGrafter"/>
</dbReference>
<evidence type="ECO:0000256" key="7">
    <source>
        <dbReference type="ARBA" id="ARBA00022705"/>
    </source>
</evidence>
<dbReference type="Pfam" id="PF21999">
    <property type="entry name" value="IMS_HHH_1"/>
    <property type="match status" value="1"/>
</dbReference>
<dbReference type="InterPro" id="IPR022880">
    <property type="entry name" value="DNApol_IV"/>
</dbReference>
<sequence length="393" mass="43899">MELEPVIFHVDMDAFYAAIEVLDNPSYAGTCLLIGGNSSRGVVATASYEARKYGIHSAMPMVQALRLCPHAVVVKPRMARYSQVSSQVMDILRQFSSDLQQISIDEAFLDMTGTRRLFGIPRQAGKILKERVKKETGLTISVGIGASRFIAKMASDYDKPDGLCRVSQGKEIAFIDAVGLQKLWGVGKVTQSLLAKHHIQTTKELRSYTMDSLQSLFGKSMGQFLYLACRGIDPGIFSGEAKSHSISTETTFEHDVTSLSILEQTLLSMSHEVMFRALEEKQIGRTVGIKVRLPDFTTYTLQATPQGTIYSAEQIYHLAKQLLLQKWHDGTPIRLIGVGLYQLYEGSRPLQEELFEDPYQKKRKIEQVVLALQKQGKQVFKAKNLETPTPSEK</sequence>
<dbReference type="AlphaFoldDB" id="A0A372MJV4"/>
<dbReference type="GO" id="GO:0006261">
    <property type="term" value="P:DNA-templated DNA replication"/>
    <property type="evidence" value="ECO:0007669"/>
    <property type="project" value="UniProtKB-UniRule"/>
</dbReference>
<dbReference type="PANTHER" id="PTHR11076:SF33">
    <property type="entry name" value="DNA POLYMERASE KAPPA"/>
    <property type="match status" value="1"/>
</dbReference>
<keyword evidence="5 15" id="KW-0808">Transferase</keyword>
<dbReference type="Gene3D" id="1.10.150.20">
    <property type="entry name" value="5' to 3' exonuclease, C-terminal subdomain"/>
    <property type="match status" value="1"/>
</dbReference>
<dbReference type="InterPro" id="IPR001126">
    <property type="entry name" value="UmuC"/>
</dbReference>
<proteinExistence type="inferred from homology"/>
<feature type="active site" evidence="15">
    <location>
        <position position="106"/>
    </location>
</feature>
<evidence type="ECO:0000256" key="10">
    <source>
        <dbReference type="ARBA" id="ARBA00022842"/>
    </source>
</evidence>
<evidence type="ECO:0000313" key="17">
    <source>
        <dbReference type="EMBL" id="RFU95460.1"/>
    </source>
</evidence>
<evidence type="ECO:0000259" key="16">
    <source>
        <dbReference type="PROSITE" id="PS50173"/>
    </source>
</evidence>
<name>A0A372MJV4_9SPIR</name>
<dbReference type="HAMAP" id="MF_01113">
    <property type="entry name" value="DNApol_IV"/>
    <property type="match status" value="1"/>
</dbReference>
<evidence type="ECO:0000256" key="6">
    <source>
        <dbReference type="ARBA" id="ARBA00022695"/>
    </source>
</evidence>
<comment type="caution">
    <text evidence="17">The sequence shown here is derived from an EMBL/GenBank/DDBJ whole genome shotgun (WGS) entry which is preliminary data.</text>
</comment>
<dbReference type="SUPFAM" id="SSF56672">
    <property type="entry name" value="DNA/RNA polymerases"/>
    <property type="match status" value="1"/>
</dbReference>
<evidence type="ECO:0000256" key="1">
    <source>
        <dbReference type="ARBA" id="ARBA00004496"/>
    </source>
</evidence>
<feature type="site" description="Substrate discrimination" evidence="15">
    <location>
        <position position="16"/>
    </location>
</feature>
<accession>A0A372MJV4</accession>
<dbReference type="PANTHER" id="PTHR11076">
    <property type="entry name" value="DNA REPAIR POLYMERASE UMUC / TRANSFERASE FAMILY MEMBER"/>
    <property type="match status" value="1"/>
</dbReference>
<dbReference type="NCBIfam" id="NF002677">
    <property type="entry name" value="PRK02406.1"/>
    <property type="match status" value="1"/>
</dbReference>
<keyword evidence="9 15" id="KW-0227">DNA damage</keyword>
<protein>
    <recommendedName>
        <fullName evidence="15">DNA polymerase IV</fullName>
        <shortName evidence="15">Pol IV</shortName>
        <ecNumber evidence="15">2.7.7.7</ecNumber>
    </recommendedName>
</protein>
<dbReference type="InterPro" id="IPR050116">
    <property type="entry name" value="DNA_polymerase-Y"/>
</dbReference>
<keyword evidence="4 15" id="KW-0963">Cytoplasm</keyword>
<dbReference type="InterPro" id="IPR036775">
    <property type="entry name" value="DNA_pol_Y-fam_lit_finger_sf"/>
</dbReference>
<dbReference type="EMBL" id="QUWK01000004">
    <property type="protein sequence ID" value="RFU95460.1"/>
    <property type="molecule type" value="Genomic_DNA"/>
</dbReference>
<feature type="binding site" evidence="15">
    <location>
        <position position="105"/>
    </location>
    <ligand>
        <name>Mg(2+)</name>
        <dbReference type="ChEBI" id="CHEBI:18420"/>
    </ligand>
</feature>
<dbReference type="GO" id="GO:0000287">
    <property type="term" value="F:magnesium ion binding"/>
    <property type="evidence" value="ECO:0007669"/>
    <property type="project" value="UniProtKB-UniRule"/>
</dbReference>
<dbReference type="Gene3D" id="3.40.1170.60">
    <property type="match status" value="1"/>
</dbReference>
<keyword evidence="18" id="KW-1185">Reference proteome</keyword>
<keyword evidence="13 15" id="KW-0234">DNA repair</keyword>
<evidence type="ECO:0000256" key="8">
    <source>
        <dbReference type="ARBA" id="ARBA00022723"/>
    </source>
</evidence>
<keyword evidence="6 15" id="KW-0548">Nucleotidyltransferase</keyword>
<keyword evidence="10 15" id="KW-0460">Magnesium</keyword>
<comment type="subcellular location">
    <subcellularLocation>
        <location evidence="1 15">Cytoplasm</location>
    </subcellularLocation>
</comment>
<dbReference type="Pfam" id="PF00817">
    <property type="entry name" value="IMS"/>
    <property type="match status" value="1"/>
</dbReference>
<evidence type="ECO:0000256" key="15">
    <source>
        <dbReference type="HAMAP-Rule" id="MF_01113"/>
    </source>
</evidence>
<dbReference type="Gene3D" id="3.30.1490.100">
    <property type="entry name" value="DNA polymerase, Y-family, little finger domain"/>
    <property type="match status" value="1"/>
</dbReference>
<dbReference type="Gene3D" id="3.30.70.270">
    <property type="match status" value="1"/>
</dbReference>
<dbReference type="InterPro" id="IPR043128">
    <property type="entry name" value="Rev_trsase/Diguanyl_cyclase"/>
</dbReference>
<dbReference type="GO" id="GO:0006281">
    <property type="term" value="P:DNA repair"/>
    <property type="evidence" value="ECO:0007669"/>
    <property type="project" value="UniProtKB-UniRule"/>
</dbReference>
<evidence type="ECO:0000256" key="2">
    <source>
        <dbReference type="ARBA" id="ARBA00010945"/>
    </source>
</evidence>
<dbReference type="InterPro" id="IPR053848">
    <property type="entry name" value="IMS_HHH_1"/>
</dbReference>
<dbReference type="InterPro" id="IPR043502">
    <property type="entry name" value="DNA/RNA_pol_sf"/>
</dbReference>
<organism evidence="17 18">
    <name type="scientific">Sphaerochaeta halotolerans</name>
    <dbReference type="NCBI Taxonomy" id="2293840"/>
    <lineage>
        <taxon>Bacteria</taxon>
        <taxon>Pseudomonadati</taxon>
        <taxon>Spirochaetota</taxon>
        <taxon>Spirochaetia</taxon>
        <taxon>Spirochaetales</taxon>
        <taxon>Sphaerochaetaceae</taxon>
        <taxon>Sphaerochaeta</taxon>
    </lineage>
</organism>
<dbReference type="Proteomes" id="UP000264002">
    <property type="component" value="Unassembled WGS sequence"/>
</dbReference>
<dbReference type="PROSITE" id="PS50173">
    <property type="entry name" value="UMUC"/>
    <property type="match status" value="1"/>
</dbReference>
<keyword evidence="12 15" id="KW-0238">DNA-binding</keyword>
<dbReference type="GO" id="GO:0009432">
    <property type="term" value="P:SOS response"/>
    <property type="evidence" value="ECO:0007669"/>
    <property type="project" value="TreeGrafter"/>
</dbReference>
<comment type="cofactor">
    <cofactor evidence="15">
        <name>Mg(2+)</name>
        <dbReference type="ChEBI" id="CHEBI:18420"/>
    </cofactor>
    <text evidence="15">Binds 2 magnesium ions per subunit.</text>
</comment>
<comment type="function">
    <text evidence="15">Poorly processive, error-prone DNA polymerase involved in untargeted mutagenesis. Copies undamaged DNA at stalled replication forks, which arise in vivo from mismatched or misaligned primer ends. These misaligned primers can be extended by PolIV. Exhibits no 3'-5' exonuclease (proofreading) activity. May be involved in translesional synthesis, in conjunction with the beta clamp from PolIII.</text>
</comment>
<evidence type="ECO:0000256" key="11">
    <source>
        <dbReference type="ARBA" id="ARBA00022932"/>
    </source>
</evidence>
<keyword evidence="11 15" id="KW-0239">DNA-directed DNA polymerase</keyword>
<dbReference type="GO" id="GO:0003887">
    <property type="term" value="F:DNA-directed DNA polymerase activity"/>
    <property type="evidence" value="ECO:0007669"/>
    <property type="project" value="UniProtKB-UniRule"/>
</dbReference>
<dbReference type="FunFam" id="3.40.1170.60:FF:000001">
    <property type="entry name" value="DNA polymerase IV"/>
    <property type="match status" value="1"/>
</dbReference>
<evidence type="ECO:0000256" key="3">
    <source>
        <dbReference type="ARBA" id="ARBA00022457"/>
    </source>
</evidence>
<dbReference type="Pfam" id="PF11799">
    <property type="entry name" value="IMS_C"/>
    <property type="match status" value="1"/>
</dbReference>
<evidence type="ECO:0000256" key="5">
    <source>
        <dbReference type="ARBA" id="ARBA00022679"/>
    </source>
</evidence>
<evidence type="ECO:0000256" key="12">
    <source>
        <dbReference type="ARBA" id="ARBA00023125"/>
    </source>
</evidence>
<dbReference type="GO" id="GO:0003684">
    <property type="term" value="F:damaged DNA binding"/>
    <property type="evidence" value="ECO:0007669"/>
    <property type="project" value="InterPro"/>
</dbReference>
<evidence type="ECO:0000256" key="13">
    <source>
        <dbReference type="ARBA" id="ARBA00023204"/>
    </source>
</evidence>
<evidence type="ECO:0000313" key="18">
    <source>
        <dbReference type="Proteomes" id="UP000264002"/>
    </source>
</evidence>
<keyword evidence="8 15" id="KW-0479">Metal-binding</keyword>
<dbReference type="EC" id="2.7.7.7" evidence="15"/>
<comment type="subunit">
    <text evidence="15">Monomer.</text>
</comment>
<dbReference type="InterPro" id="IPR017961">
    <property type="entry name" value="DNA_pol_Y-fam_little_finger"/>
</dbReference>
<reference evidence="18" key="1">
    <citation type="submission" date="2018-08" db="EMBL/GenBank/DDBJ databases">
        <authorList>
            <person name="Grouzdev D.S."/>
            <person name="Krutkina M.S."/>
        </authorList>
    </citation>
    <scope>NUCLEOTIDE SEQUENCE [LARGE SCALE GENOMIC DNA]</scope>
    <source>
        <strain evidence="18">4-11</strain>
    </source>
</reference>
<gene>
    <name evidence="15" type="primary">dinB</name>
    <name evidence="17" type="ORF">DYP60_05310</name>
</gene>
<dbReference type="GO" id="GO:0005829">
    <property type="term" value="C:cytosol"/>
    <property type="evidence" value="ECO:0007669"/>
    <property type="project" value="TreeGrafter"/>
</dbReference>
<feature type="domain" description="UmuC" evidence="16">
    <location>
        <begin position="7"/>
        <end position="187"/>
    </location>
</feature>
<evidence type="ECO:0000256" key="4">
    <source>
        <dbReference type="ARBA" id="ARBA00022490"/>
    </source>
</evidence>
<comment type="similarity">
    <text evidence="2 15">Belongs to the DNA polymerase type-Y family.</text>
</comment>
<evidence type="ECO:0000256" key="14">
    <source>
        <dbReference type="ARBA" id="ARBA00049244"/>
    </source>
</evidence>
<keyword evidence="3 15" id="KW-0515">Mutator protein</keyword>
<evidence type="ECO:0000256" key="9">
    <source>
        <dbReference type="ARBA" id="ARBA00022763"/>
    </source>
</evidence>
<keyword evidence="7 15" id="KW-0235">DNA replication</keyword>
<comment type="catalytic activity">
    <reaction evidence="14 15">
        <text>DNA(n) + a 2'-deoxyribonucleoside 5'-triphosphate = DNA(n+1) + diphosphate</text>
        <dbReference type="Rhea" id="RHEA:22508"/>
        <dbReference type="Rhea" id="RHEA-COMP:17339"/>
        <dbReference type="Rhea" id="RHEA-COMP:17340"/>
        <dbReference type="ChEBI" id="CHEBI:33019"/>
        <dbReference type="ChEBI" id="CHEBI:61560"/>
        <dbReference type="ChEBI" id="CHEBI:173112"/>
        <dbReference type="EC" id="2.7.7.7"/>
    </reaction>
</comment>
<dbReference type="SUPFAM" id="SSF100879">
    <property type="entry name" value="Lesion bypass DNA polymerase (Y-family), little finger domain"/>
    <property type="match status" value="1"/>
</dbReference>
<dbReference type="CDD" id="cd03586">
    <property type="entry name" value="PolY_Pol_IV_kappa"/>
    <property type="match status" value="1"/>
</dbReference>
<reference evidence="17 18" key="2">
    <citation type="submission" date="2018-09" db="EMBL/GenBank/DDBJ databases">
        <title>Genome of Sphaerochaeta halotolerans strain 4-11.</title>
        <authorList>
            <person name="Nazina T.N."/>
            <person name="Sokolova D.S."/>
        </authorList>
    </citation>
    <scope>NUCLEOTIDE SEQUENCE [LARGE SCALE GENOMIC DNA]</scope>
    <source>
        <strain evidence="17 18">4-11</strain>
    </source>
</reference>
<feature type="binding site" evidence="15">
    <location>
        <position position="11"/>
    </location>
    <ligand>
        <name>Mg(2+)</name>
        <dbReference type="ChEBI" id="CHEBI:18420"/>
    </ligand>
</feature>